<proteinExistence type="predicted"/>
<comment type="caution">
    <text evidence="1">The sequence shown here is derived from an EMBL/GenBank/DDBJ whole genome shotgun (WGS) entry which is preliminary data.</text>
</comment>
<reference evidence="1" key="1">
    <citation type="submission" date="2023-07" db="EMBL/GenBank/DDBJ databases">
        <title>Gilvimarinus algae sp. nov., isolated from the surface of Kelp.</title>
        <authorList>
            <person name="Sun Y.Y."/>
            <person name="Gong Y."/>
            <person name="Du Z.J."/>
        </authorList>
    </citation>
    <scope>NUCLEOTIDE SEQUENCE</scope>
    <source>
        <strain evidence="1">SDUM040014</strain>
    </source>
</reference>
<name>A0ABT8TB94_9GAMM</name>
<evidence type="ECO:0000313" key="2">
    <source>
        <dbReference type="Proteomes" id="UP001168380"/>
    </source>
</evidence>
<protein>
    <submittedName>
        <fullName evidence="1">Uncharacterized protein</fullName>
    </submittedName>
</protein>
<evidence type="ECO:0000313" key="1">
    <source>
        <dbReference type="EMBL" id="MDO3380633.1"/>
    </source>
</evidence>
<dbReference type="EMBL" id="JAULRT010000027">
    <property type="protein sequence ID" value="MDO3380633.1"/>
    <property type="molecule type" value="Genomic_DNA"/>
</dbReference>
<organism evidence="1 2">
    <name type="scientific">Gilvimarinus algae</name>
    <dbReference type="NCBI Taxonomy" id="3058037"/>
    <lineage>
        <taxon>Bacteria</taxon>
        <taxon>Pseudomonadati</taxon>
        <taxon>Pseudomonadota</taxon>
        <taxon>Gammaproteobacteria</taxon>
        <taxon>Cellvibrionales</taxon>
        <taxon>Cellvibrionaceae</taxon>
        <taxon>Gilvimarinus</taxon>
    </lineage>
</organism>
<dbReference type="RefSeq" id="WP_302710757.1">
    <property type="nucleotide sequence ID" value="NZ_JAULRT010000027.1"/>
</dbReference>
<dbReference type="Proteomes" id="UP001168380">
    <property type="component" value="Unassembled WGS sequence"/>
</dbReference>
<keyword evidence="2" id="KW-1185">Reference proteome</keyword>
<gene>
    <name evidence="1" type="ORF">QWI16_00525</name>
</gene>
<sequence length="258" mass="28157">MKTTKESFTPFALFLTKNGKSGIKRFATKAPDEVSSMAQAAIDKLADDLVAYAIVQDGFTTFDGHKRDSIVVEAGCGISGRAFNFVQQYSLAPEYEEHGNVKVAGELDYRITLSEGARNDTEELIQPLCRAPFAIFEKIAAADGRIDAKEMDAFVATLGEGLKSKNPLVVACIQMAVNNAEHYFSLMEQGALDLKRDIAESRSVLQSDFQHANGDEYLEFLRQLAEKIAQPKGGFMGFGKKVADADAQAVQEVITLLS</sequence>
<accession>A0ABT8TB94</accession>